<dbReference type="Gene3D" id="1.25.40.10">
    <property type="entry name" value="Tetratricopeptide repeat domain"/>
    <property type="match status" value="1"/>
</dbReference>
<dbReference type="SMART" id="SM00028">
    <property type="entry name" value="TPR"/>
    <property type="match status" value="4"/>
</dbReference>
<evidence type="ECO:0000256" key="1">
    <source>
        <dbReference type="ARBA" id="ARBA00022737"/>
    </source>
</evidence>
<dbReference type="PANTHER" id="PTHR45586">
    <property type="entry name" value="TPR REPEAT-CONTAINING PROTEIN PA4667"/>
    <property type="match status" value="1"/>
</dbReference>
<dbReference type="InterPro" id="IPR051012">
    <property type="entry name" value="CellSynth/LPSAsmb/PSIAsmb"/>
</dbReference>
<dbReference type="InterPro" id="IPR011990">
    <property type="entry name" value="TPR-like_helical_dom_sf"/>
</dbReference>
<dbReference type="InterPro" id="IPR056413">
    <property type="entry name" value="TPR_CcmH_CycH"/>
</dbReference>
<evidence type="ECO:0000313" key="6">
    <source>
        <dbReference type="Proteomes" id="UP000075604"/>
    </source>
</evidence>
<gene>
    <name evidence="5" type="ORF">BE04_46110</name>
</gene>
<dbReference type="InterPro" id="IPR019734">
    <property type="entry name" value="TPR_rpt"/>
</dbReference>
<keyword evidence="1" id="KW-0677">Repeat</keyword>
<dbReference type="Pfam" id="PF23914">
    <property type="entry name" value="TPR_CcmH_CycH"/>
    <property type="match status" value="1"/>
</dbReference>
<feature type="domain" description="Cytochrome c-type biogenesis protein H TPR" evidence="4">
    <location>
        <begin position="17"/>
        <end position="142"/>
    </location>
</feature>
<evidence type="ECO:0000256" key="2">
    <source>
        <dbReference type="ARBA" id="ARBA00022803"/>
    </source>
</evidence>
<dbReference type="PANTHER" id="PTHR45586:SF1">
    <property type="entry name" value="LIPOPOLYSACCHARIDE ASSEMBLY PROTEIN B"/>
    <property type="match status" value="1"/>
</dbReference>
<feature type="repeat" description="TPR" evidence="3">
    <location>
        <begin position="49"/>
        <end position="82"/>
    </location>
</feature>
<keyword evidence="2 3" id="KW-0802">TPR repeat</keyword>
<dbReference type="SUPFAM" id="SSF48452">
    <property type="entry name" value="TPR-like"/>
    <property type="match status" value="1"/>
</dbReference>
<evidence type="ECO:0000259" key="4">
    <source>
        <dbReference type="Pfam" id="PF23914"/>
    </source>
</evidence>
<organism evidence="5 6">
    <name type="scientific">Sorangium cellulosum</name>
    <name type="common">Polyangium cellulosum</name>
    <dbReference type="NCBI Taxonomy" id="56"/>
    <lineage>
        <taxon>Bacteria</taxon>
        <taxon>Pseudomonadati</taxon>
        <taxon>Myxococcota</taxon>
        <taxon>Polyangia</taxon>
        <taxon>Polyangiales</taxon>
        <taxon>Polyangiaceae</taxon>
        <taxon>Sorangium</taxon>
    </lineage>
</organism>
<accession>A0A150PJV8</accession>
<dbReference type="EMBL" id="JELX01002267">
    <property type="protein sequence ID" value="KYF55999.1"/>
    <property type="molecule type" value="Genomic_DNA"/>
</dbReference>
<protein>
    <recommendedName>
        <fullName evidence="4">Cytochrome c-type biogenesis protein H TPR domain-containing protein</fullName>
    </recommendedName>
</protein>
<dbReference type="AlphaFoldDB" id="A0A150PJV8"/>
<reference evidence="5 6" key="1">
    <citation type="submission" date="2014-02" db="EMBL/GenBank/DDBJ databases">
        <title>The small core and large imbalanced accessory genome model reveals a collaborative survival strategy of Sorangium cellulosum strains in nature.</title>
        <authorList>
            <person name="Han K."/>
            <person name="Peng R."/>
            <person name="Blom J."/>
            <person name="Li Y.-Z."/>
        </authorList>
    </citation>
    <scope>NUCLEOTIDE SEQUENCE [LARGE SCALE GENOMIC DNA]</scope>
    <source>
        <strain evidence="5 6">So0157-18</strain>
    </source>
</reference>
<dbReference type="Proteomes" id="UP000075604">
    <property type="component" value="Unassembled WGS sequence"/>
</dbReference>
<name>A0A150PJV8_SORCE</name>
<evidence type="ECO:0000256" key="3">
    <source>
        <dbReference type="PROSITE-ProRule" id="PRU00339"/>
    </source>
</evidence>
<comment type="caution">
    <text evidence="5">The sequence shown here is derived from an EMBL/GenBank/DDBJ whole genome shotgun (WGS) entry which is preliminary data.</text>
</comment>
<evidence type="ECO:0000313" key="5">
    <source>
        <dbReference type="EMBL" id="KYF55999.1"/>
    </source>
</evidence>
<sequence length="175" mass="19071">MVLRAVVDESVDAAHWEAVEEAAELLQEEQVQEALVALRDVIKASPSNPYAYNLLGHALYELGQLEPARDAYRAAVRLAPSFLGARVALSHALRRLGDTDGAIAQAKEALRRFPKDGDAMHAMGLAYAARGNRALARKHLQGFLDAGPEVEAAMEVRQILEMLGVGDDDEPLQFE</sequence>
<dbReference type="PROSITE" id="PS50005">
    <property type="entry name" value="TPR"/>
    <property type="match status" value="1"/>
</dbReference>
<proteinExistence type="predicted"/>